<organism evidence="2">
    <name type="scientific">marine sediment metagenome</name>
    <dbReference type="NCBI Taxonomy" id="412755"/>
    <lineage>
        <taxon>unclassified sequences</taxon>
        <taxon>metagenomes</taxon>
        <taxon>ecological metagenomes</taxon>
    </lineage>
</organism>
<feature type="domain" description="DinB-like" evidence="1">
    <location>
        <begin position="23"/>
        <end position="70"/>
    </location>
</feature>
<proteinExistence type="predicted"/>
<evidence type="ECO:0000259" key="1">
    <source>
        <dbReference type="Pfam" id="PF12867"/>
    </source>
</evidence>
<accession>X1E8G8</accession>
<dbReference type="EMBL" id="BARU01001138">
    <property type="protein sequence ID" value="GAH29566.1"/>
    <property type="molecule type" value="Genomic_DNA"/>
</dbReference>
<dbReference type="AlphaFoldDB" id="X1E8G8"/>
<dbReference type="Gene3D" id="1.20.120.450">
    <property type="entry name" value="dinb family like domain"/>
    <property type="match status" value="1"/>
</dbReference>
<feature type="non-terminal residue" evidence="2">
    <location>
        <position position="95"/>
    </location>
</feature>
<name>X1E8G8_9ZZZZ</name>
<dbReference type="SUPFAM" id="SSF109854">
    <property type="entry name" value="DinB/YfiT-like putative metalloenzymes"/>
    <property type="match status" value="1"/>
</dbReference>
<sequence>MDEQMSNREDTIARYADGPFQVETAIAGLSEGDLDIAESDDNWTIRQIVHHVVDGDDIWKVFIKRAIGNPGGKFDLQWYWEVPQNEWVKRWAYAS</sequence>
<evidence type="ECO:0000313" key="2">
    <source>
        <dbReference type="EMBL" id="GAH29566.1"/>
    </source>
</evidence>
<dbReference type="InterPro" id="IPR034660">
    <property type="entry name" value="DinB/YfiT-like"/>
</dbReference>
<reference evidence="2" key="1">
    <citation type="journal article" date="2014" name="Front. Microbiol.">
        <title>High frequency of phylogenetically diverse reductive dehalogenase-homologous genes in deep subseafloor sedimentary metagenomes.</title>
        <authorList>
            <person name="Kawai M."/>
            <person name="Futagami T."/>
            <person name="Toyoda A."/>
            <person name="Takaki Y."/>
            <person name="Nishi S."/>
            <person name="Hori S."/>
            <person name="Arai W."/>
            <person name="Tsubouchi T."/>
            <person name="Morono Y."/>
            <person name="Uchiyama I."/>
            <person name="Ito T."/>
            <person name="Fujiyama A."/>
            <person name="Inagaki F."/>
            <person name="Takami H."/>
        </authorList>
    </citation>
    <scope>NUCLEOTIDE SEQUENCE</scope>
    <source>
        <strain evidence="2">Expedition CK06-06</strain>
    </source>
</reference>
<gene>
    <name evidence="2" type="ORF">S03H2_03157</name>
</gene>
<protein>
    <recommendedName>
        <fullName evidence="1">DinB-like domain-containing protein</fullName>
    </recommendedName>
</protein>
<dbReference type="Pfam" id="PF12867">
    <property type="entry name" value="DinB_2"/>
    <property type="match status" value="1"/>
</dbReference>
<dbReference type="InterPro" id="IPR024775">
    <property type="entry name" value="DinB-like"/>
</dbReference>
<comment type="caution">
    <text evidence="2">The sequence shown here is derived from an EMBL/GenBank/DDBJ whole genome shotgun (WGS) entry which is preliminary data.</text>
</comment>